<accession>A0A8S9NUA6</accession>
<reference evidence="1" key="1">
    <citation type="submission" date="2019-12" db="EMBL/GenBank/DDBJ databases">
        <title>Genome sequencing and annotation of Brassica cretica.</title>
        <authorList>
            <person name="Studholme D.J."/>
            <person name="Sarris P."/>
        </authorList>
    </citation>
    <scope>NUCLEOTIDE SEQUENCE</scope>
    <source>
        <strain evidence="1">PFS-109/04</strain>
        <tissue evidence="1">Leaf</tissue>
    </source>
</reference>
<sequence>MSSGCGVNHLISYLSTQGLGVSAHGSSTCRVTCRSTRCRCICNRSMLIDMWVVWCRSACNQPTNQTCGRRGVILHDILILLTAMWSTRCRRACNRSHAERHTGCHNLKEFLFVLRVVQGRTFRVRHAFEVPVTWKFDHGRRRGIVMMLLVSTMEFRVLGHIGWILGTRGYCRAVTIACLISNARMIRGKESYFAARKVARVCPQAARQRGCIKHDLYGEVARKHALSCDALLGLHVSILDVLARVPLWLRVSHSGFPREVSSDDYYCCYVIVRFRYGLKSLRPRSNGTVNSCSVTLTGSSLARHVALPDHGVGLDGHSCSCLIVGWPVGLSSPTLGLGRFVGLVLV</sequence>
<comment type="caution">
    <text evidence="1">The sequence shown here is derived from an EMBL/GenBank/DDBJ whole genome shotgun (WGS) entry which is preliminary data.</text>
</comment>
<evidence type="ECO:0000313" key="2">
    <source>
        <dbReference type="Proteomes" id="UP000712600"/>
    </source>
</evidence>
<organism evidence="1 2">
    <name type="scientific">Brassica cretica</name>
    <name type="common">Mustard</name>
    <dbReference type="NCBI Taxonomy" id="69181"/>
    <lineage>
        <taxon>Eukaryota</taxon>
        <taxon>Viridiplantae</taxon>
        <taxon>Streptophyta</taxon>
        <taxon>Embryophyta</taxon>
        <taxon>Tracheophyta</taxon>
        <taxon>Spermatophyta</taxon>
        <taxon>Magnoliopsida</taxon>
        <taxon>eudicotyledons</taxon>
        <taxon>Gunneridae</taxon>
        <taxon>Pentapetalae</taxon>
        <taxon>rosids</taxon>
        <taxon>malvids</taxon>
        <taxon>Brassicales</taxon>
        <taxon>Brassicaceae</taxon>
        <taxon>Brassiceae</taxon>
        <taxon>Brassica</taxon>
    </lineage>
</organism>
<dbReference type="AlphaFoldDB" id="A0A8S9NUA6"/>
<evidence type="ECO:0000313" key="1">
    <source>
        <dbReference type="EMBL" id="KAF3505028.1"/>
    </source>
</evidence>
<gene>
    <name evidence="1" type="ORF">F2Q69_00042486</name>
</gene>
<proteinExistence type="predicted"/>
<protein>
    <submittedName>
        <fullName evidence="1">Uncharacterized protein</fullName>
    </submittedName>
</protein>
<dbReference type="EMBL" id="QGKX02001621">
    <property type="protein sequence ID" value="KAF3505028.1"/>
    <property type="molecule type" value="Genomic_DNA"/>
</dbReference>
<name>A0A8S9NUA6_BRACR</name>
<dbReference type="Proteomes" id="UP000712600">
    <property type="component" value="Unassembled WGS sequence"/>
</dbReference>